<dbReference type="Proteomes" id="UP000603912">
    <property type="component" value="Unassembled WGS sequence"/>
</dbReference>
<protein>
    <submittedName>
        <fullName evidence="6">GntR family transcriptional regulator</fullName>
    </submittedName>
</protein>
<feature type="region of interest" description="Disordered" evidence="4">
    <location>
        <begin position="252"/>
        <end position="276"/>
    </location>
</feature>
<dbReference type="SMART" id="SM00345">
    <property type="entry name" value="HTH_GNTR"/>
    <property type="match status" value="1"/>
</dbReference>
<dbReference type="CDD" id="cd07377">
    <property type="entry name" value="WHTH_GntR"/>
    <property type="match status" value="1"/>
</dbReference>
<name>A0A917MJ88_9HYPH</name>
<sequence>MAVARFQRLEAAPAYRTVAASIEREIVAGRIKPGDQLPTEMALAETFGVNRSTVREGIRLLEDGGMIERRNGKRLYVSLPHFQTLASRATRALVVHEVTFRELWEASMPLEPEIAFHAAERITAGEIEDLRANLAAMSAARDDTELFVKLDMEFHELLAKATKNRVFILAREPISLLFLPAGKIILPQLRTEQRVVDAHGELIAMLERRDAVGARTWMMKHMVDFKRAYDRTGLDLDMPLYAAMQRSKQLYASNEEAARTPRRTSRKATARKPDAA</sequence>
<dbReference type="Gene3D" id="1.20.120.530">
    <property type="entry name" value="GntR ligand-binding domain-like"/>
    <property type="match status" value="1"/>
</dbReference>
<accession>A0A917MJ88</accession>
<proteinExistence type="predicted"/>
<dbReference type="Pfam" id="PF00392">
    <property type="entry name" value="GntR"/>
    <property type="match status" value="1"/>
</dbReference>
<evidence type="ECO:0000313" key="7">
    <source>
        <dbReference type="Proteomes" id="UP000603912"/>
    </source>
</evidence>
<dbReference type="SUPFAM" id="SSF48008">
    <property type="entry name" value="GntR ligand-binding domain-like"/>
    <property type="match status" value="1"/>
</dbReference>
<feature type="compositionally biased region" description="Basic residues" evidence="4">
    <location>
        <begin position="260"/>
        <end position="270"/>
    </location>
</feature>
<dbReference type="PRINTS" id="PR00035">
    <property type="entry name" value="HTHGNTR"/>
</dbReference>
<evidence type="ECO:0000256" key="2">
    <source>
        <dbReference type="ARBA" id="ARBA00023125"/>
    </source>
</evidence>
<gene>
    <name evidence="6" type="ORF">GCM10007036_36810</name>
</gene>
<dbReference type="InterPro" id="IPR036390">
    <property type="entry name" value="WH_DNA-bd_sf"/>
</dbReference>
<evidence type="ECO:0000259" key="5">
    <source>
        <dbReference type="PROSITE" id="PS50949"/>
    </source>
</evidence>
<dbReference type="InterPro" id="IPR000524">
    <property type="entry name" value="Tscrpt_reg_HTH_GntR"/>
</dbReference>
<dbReference type="RefSeq" id="WP_188519142.1">
    <property type="nucleotide sequence ID" value="NZ_BMES01000002.1"/>
</dbReference>
<dbReference type="PANTHER" id="PTHR43537:SF5">
    <property type="entry name" value="UXU OPERON TRANSCRIPTIONAL REGULATOR"/>
    <property type="match status" value="1"/>
</dbReference>
<keyword evidence="3" id="KW-0804">Transcription</keyword>
<keyword evidence="2" id="KW-0238">DNA-binding</keyword>
<evidence type="ECO:0000256" key="3">
    <source>
        <dbReference type="ARBA" id="ARBA00023163"/>
    </source>
</evidence>
<dbReference type="SMART" id="SM00895">
    <property type="entry name" value="FCD"/>
    <property type="match status" value="1"/>
</dbReference>
<dbReference type="EMBL" id="BMES01000002">
    <property type="protein sequence ID" value="GGH27931.1"/>
    <property type="molecule type" value="Genomic_DNA"/>
</dbReference>
<dbReference type="Gene3D" id="1.10.10.10">
    <property type="entry name" value="Winged helix-like DNA-binding domain superfamily/Winged helix DNA-binding domain"/>
    <property type="match status" value="1"/>
</dbReference>
<dbReference type="GO" id="GO:0003700">
    <property type="term" value="F:DNA-binding transcription factor activity"/>
    <property type="evidence" value="ECO:0007669"/>
    <property type="project" value="InterPro"/>
</dbReference>
<dbReference type="Pfam" id="PF07729">
    <property type="entry name" value="FCD"/>
    <property type="match status" value="1"/>
</dbReference>
<dbReference type="GO" id="GO:0003677">
    <property type="term" value="F:DNA binding"/>
    <property type="evidence" value="ECO:0007669"/>
    <property type="project" value="UniProtKB-KW"/>
</dbReference>
<evidence type="ECO:0000256" key="1">
    <source>
        <dbReference type="ARBA" id="ARBA00023015"/>
    </source>
</evidence>
<organism evidence="6 7">
    <name type="scientific">Alsobacter metallidurans</name>
    <dbReference type="NCBI Taxonomy" id="340221"/>
    <lineage>
        <taxon>Bacteria</taxon>
        <taxon>Pseudomonadati</taxon>
        <taxon>Pseudomonadota</taxon>
        <taxon>Alphaproteobacteria</taxon>
        <taxon>Hyphomicrobiales</taxon>
        <taxon>Alsobacteraceae</taxon>
        <taxon>Alsobacter</taxon>
    </lineage>
</organism>
<feature type="domain" description="HTH gntR-type" evidence="5">
    <location>
        <begin position="12"/>
        <end position="80"/>
    </location>
</feature>
<reference evidence="6" key="2">
    <citation type="submission" date="2020-09" db="EMBL/GenBank/DDBJ databases">
        <authorList>
            <person name="Sun Q."/>
            <person name="Zhou Y."/>
        </authorList>
    </citation>
    <scope>NUCLEOTIDE SEQUENCE</scope>
    <source>
        <strain evidence="6">CGMCC 1.12214</strain>
    </source>
</reference>
<dbReference type="InterPro" id="IPR008920">
    <property type="entry name" value="TF_FadR/GntR_C"/>
</dbReference>
<dbReference type="AlphaFoldDB" id="A0A917MJ88"/>
<dbReference type="PANTHER" id="PTHR43537">
    <property type="entry name" value="TRANSCRIPTIONAL REGULATOR, GNTR FAMILY"/>
    <property type="match status" value="1"/>
</dbReference>
<keyword evidence="1" id="KW-0805">Transcription regulation</keyword>
<dbReference type="InterPro" id="IPR036388">
    <property type="entry name" value="WH-like_DNA-bd_sf"/>
</dbReference>
<evidence type="ECO:0000313" key="6">
    <source>
        <dbReference type="EMBL" id="GGH27931.1"/>
    </source>
</evidence>
<reference evidence="6" key="1">
    <citation type="journal article" date="2014" name="Int. J. Syst. Evol. Microbiol.">
        <title>Complete genome sequence of Corynebacterium casei LMG S-19264T (=DSM 44701T), isolated from a smear-ripened cheese.</title>
        <authorList>
            <consortium name="US DOE Joint Genome Institute (JGI-PGF)"/>
            <person name="Walter F."/>
            <person name="Albersmeier A."/>
            <person name="Kalinowski J."/>
            <person name="Ruckert C."/>
        </authorList>
    </citation>
    <scope>NUCLEOTIDE SEQUENCE</scope>
    <source>
        <strain evidence="6">CGMCC 1.12214</strain>
    </source>
</reference>
<keyword evidence="7" id="KW-1185">Reference proteome</keyword>
<dbReference type="SUPFAM" id="SSF46785">
    <property type="entry name" value="Winged helix' DNA-binding domain"/>
    <property type="match status" value="1"/>
</dbReference>
<evidence type="ECO:0000256" key="4">
    <source>
        <dbReference type="SAM" id="MobiDB-lite"/>
    </source>
</evidence>
<comment type="caution">
    <text evidence="6">The sequence shown here is derived from an EMBL/GenBank/DDBJ whole genome shotgun (WGS) entry which is preliminary data.</text>
</comment>
<dbReference type="InterPro" id="IPR011711">
    <property type="entry name" value="GntR_C"/>
</dbReference>
<dbReference type="PROSITE" id="PS50949">
    <property type="entry name" value="HTH_GNTR"/>
    <property type="match status" value="1"/>
</dbReference>